<dbReference type="Proteomes" id="UP001589698">
    <property type="component" value="Unassembled WGS sequence"/>
</dbReference>
<evidence type="ECO:0000313" key="3">
    <source>
        <dbReference type="Proteomes" id="UP001589698"/>
    </source>
</evidence>
<evidence type="ECO:0000256" key="1">
    <source>
        <dbReference type="SAM" id="MobiDB-lite"/>
    </source>
</evidence>
<comment type="caution">
    <text evidence="2">The sequence shown here is derived from an EMBL/GenBank/DDBJ whole genome shotgun (WGS) entry which is preliminary data.</text>
</comment>
<protein>
    <recommendedName>
        <fullName evidence="4">ABC transporter ATP-binding protein</fullName>
    </recommendedName>
</protein>
<keyword evidence="3" id="KW-1185">Reference proteome</keyword>
<feature type="region of interest" description="Disordered" evidence="1">
    <location>
        <begin position="1"/>
        <end position="24"/>
    </location>
</feature>
<reference evidence="2 3" key="1">
    <citation type="submission" date="2024-09" db="EMBL/GenBank/DDBJ databases">
        <authorList>
            <person name="Sun Q."/>
            <person name="Mori K."/>
        </authorList>
    </citation>
    <scope>NUCLEOTIDE SEQUENCE [LARGE SCALE GENOMIC DNA]</scope>
    <source>
        <strain evidence="2 3">CCM 8654</strain>
    </source>
</reference>
<feature type="region of interest" description="Disordered" evidence="1">
    <location>
        <begin position="212"/>
        <end position="244"/>
    </location>
</feature>
<dbReference type="EMBL" id="JBHLXH010000001">
    <property type="protein sequence ID" value="MFC0222956.1"/>
    <property type="molecule type" value="Genomic_DNA"/>
</dbReference>
<dbReference type="RefSeq" id="WP_378518686.1">
    <property type="nucleotide sequence ID" value="NZ_CBCSDI010000022.1"/>
</dbReference>
<proteinExistence type="predicted"/>
<gene>
    <name evidence="2" type="ORF">ACFFJG_10715</name>
</gene>
<name>A0ABV6E1Y2_9ACTN</name>
<organism evidence="2 3">
    <name type="scientific">Nocardioides zeicaulis</name>
    <dbReference type="NCBI Taxonomy" id="1776857"/>
    <lineage>
        <taxon>Bacteria</taxon>
        <taxon>Bacillati</taxon>
        <taxon>Actinomycetota</taxon>
        <taxon>Actinomycetes</taxon>
        <taxon>Propionibacteriales</taxon>
        <taxon>Nocardioidaceae</taxon>
        <taxon>Nocardioides</taxon>
    </lineage>
</organism>
<feature type="compositionally biased region" description="Polar residues" evidence="1">
    <location>
        <begin position="234"/>
        <end position="244"/>
    </location>
</feature>
<accession>A0ABV6E1Y2</accession>
<sequence>MDTEQTPAEQEPDRPAPEPAPEPARIEARAVAIRRRRAWLLPATSLEVVEGEVTLAVGDPDDRHALLALAVAGRLAGVEGEVLVDGVADARRLQREVALVDVVGVTAPEPVLPVRAVVGEDLAMAGRRAWSRDVAAWLAEAAPEVAADAQLGDLEPAARVALMTRLALLRSPRFLVLALPERHGALPAGWWQVVADAAADGPGVLVTASPTAASHVAGRADRTAPIGPGHDQPTRSAQTEEVLS</sequence>
<evidence type="ECO:0000313" key="2">
    <source>
        <dbReference type="EMBL" id="MFC0222956.1"/>
    </source>
</evidence>
<evidence type="ECO:0008006" key="4">
    <source>
        <dbReference type="Google" id="ProtNLM"/>
    </source>
</evidence>